<evidence type="ECO:0000256" key="3">
    <source>
        <dbReference type="PIRSR" id="PIRSR006241-50"/>
    </source>
</evidence>
<proteinExistence type="inferred from homology"/>
<feature type="active site" description="Proton donor/acceptor" evidence="3">
    <location>
        <position position="143"/>
    </location>
</feature>
<comment type="similarity">
    <text evidence="2">Belongs to the hyi family.</text>
</comment>
<dbReference type="GO" id="GO:0046487">
    <property type="term" value="P:glyoxylate metabolic process"/>
    <property type="evidence" value="ECO:0007669"/>
    <property type="project" value="TreeGrafter"/>
</dbReference>
<evidence type="ECO:0000313" key="5">
    <source>
        <dbReference type="EMBL" id="GAD68747.1"/>
    </source>
</evidence>
<dbReference type="SUPFAM" id="SSF51658">
    <property type="entry name" value="Xylose isomerase-like"/>
    <property type="match status" value="1"/>
</dbReference>
<evidence type="ECO:0000313" key="6">
    <source>
        <dbReference type="Proteomes" id="UP000016570"/>
    </source>
</evidence>
<organism evidence="5 6">
    <name type="scientific">Vibrio proteolyticus NBRC 13287</name>
    <dbReference type="NCBI Taxonomy" id="1219065"/>
    <lineage>
        <taxon>Bacteria</taxon>
        <taxon>Pseudomonadati</taxon>
        <taxon>Pseudomonadota</taxon>
        <taxon>Gammaproteobacteria</taxon>
        <taxon>Vibrionales</taxon>
        <taxon>Vibrionaceae</taxon>
        <taxon>Vibrio</taxon>
    </lineage>
</organism>
<dbReference type="InterPro" id="IPR053398">
    <property type="entry name" value="HPT_OtnI_isomerases"/>
</dbReference>
<comment type="caution">
    <text evidence="5">The sequence shown here is derived from an EMBL/GenBank/DDBJ whole genome shotgun (WGS) entry which is preliminary data.</text>
</comment>
<dbReference type="eggNOG" id="COG3622">
    <property type="taxonomic scope" value="Bacteria"/>
</dbReference>
<dbReference type="PANTHER" id="PTHR43489:SF6">
    <property type="entry name" value="HYDROXYPYRUVATE ISOMERASE-RELATED"/>
    <property type="match status" value="1"/>
</dbReference>
<keyword evidence="6" id="KW-1185">Reference proteome</keyword>
<name>U3A5Z5_VIBPR</name>
<dbReference type="GO" id="GO:0008903">
    <property type="term" value="F:hydroxypyruvate isomerase activity"/>
    <property type="evidence" value="ECO:0007669"/>
    <property type="project" value="TreeGrafter"/>
</dbReference>
<dbReference type="AlphaFoldDB" id="U3A5Z5"/>
<dbReference type="RefSeq" id="WP_021706715.1">
    <property type="nucleotide sequence ID" value="NZ_BATJ01000019.1"/>
</dbReference>
<dbReference type="InterPro" id="IPR013022">
    <property type="entry name" value="Xyl_isomerase-like_TIM-brl"/>
</dbReference>
<accession>U3A5Z5</accession>
<dbReference type="PIRSF" id="PIRSF006241">
    <property type="entry name" value="HyI"/>
    <property type="match status" value="1"/>
</dbReference>
<dbReference type="STRING" id="1219065.VPR01S_19_00290"/>
<feature type="domain" description="Xylose isomerase-like TIM barrel" evidence="4">
    <location>
        <begin position="21"/>
        <end position="255"/>
    </location>
</feature>
<gene>
    <name evidence="5" type="ORF">VPR01S_19_00290</name>
</gene>
<dbReference type="Gene3D" id="3.20.20.150">
    <property type="entry name" value="Divalent-metal-dependent TIM barrel enzymes"/>
    <property type="match status" value="1"/>
</dbReference>
<dbReference type="PANTHER" id="PTHR43489">
    <property type="entry name" value="ISOMERASE"/>
    <property type="match status" value="1"/>
</dbReference>
<reference evidence="5 6" key="1">
    <citation type="submission" date="2013-09" db="EMBL/GenBank/DDBJ databases">
        <title>Whole genome shotgun sequence of Vibrio proteolyticus NBRC 13287.</title>
        <authorList>
            <person name="Isaki S."/>
            <person name="Hosoyama A."/>
            <person name="Numata M."/>
            <person name="Hashimoto M."/>
            <person name="Hosoyama Y."/>
            <person name="Tsuchikane K."/>
            <person name="Noguchi M."/>
            <person name="Hirakata S."/>
            <person name="Ichikawa N."/>
            <person name="Ohji S."/>
            <person name="Yamazoe A."/>
            <person name="Fujita N."/>
        </authorList>
    </citation>
    <scope>NUCLEOTIDE SEQUENCE [LARGE SCALE GENOMIC DNA]</scope>
    <source>
        <strain evidence="5 6">NBRC 13287</strain>
    </source>
</reference>
<sequence length="258" mass="29007">MARFAANLTMLFTEQPFLQRFALARQAGFRAVEFLFPYAYEADALAHQLKAHQLEQALFNLPPGDWDNGERGIAALPGREEEFRHSVDTALHYATTLGCPKVHAMAGIVDPRYSRAQHLETFVSNIRYAADKFAEHDITLLIEPLNSRDVPHYLIAHQRDAAQLIERIAHPNVKLQFDVYHAQIMDGDLTRMIADLAPVIGHVQIASVPLRHEPSEGEINYPHIFAALDSAGYHGWIGCEYNPKSGTQEGLGWLTPYL</sequence>
<dbReference type="Pfam" id="PF01261">
    <property type="entry name" value="AP_endonuc_2"/>
    <property type="match status" value="1"/>
</dbReference>
<keyword evidence="1 2" id="KW-0413">Isomerase</keyword>
<dbReference type="InterPro" id="IPR026040">
    <property type="entry name" value="HyI-like"/>
</dbReference>
<dbReference type="Proteomes" id="UP000016570">
    <property type="component" value="Unassembled WGS sequence"/>
</dbReference>
<protein>
    <recommendedName>
        <fullName evidence="4">Xylose isomerase-like TIM barrel domain-containing protein</fullName>
    </recommendedName>
</protein>
<dbReference type="InterPro" id="IPR050417">
    <property type="entry name" value="Sugar_Epim/Isomerase"/>
</dbReference>
<dbReference type="InterPro" id="IPR036237">
    <property type="entry name" value="Xyl_isomerase-like_sf"/>
</dbReference>
<evidence type="ECO:0000256" key="2">
    <source>
        <dbReference type="PIRNR" id="PIRNR006241"/>
    </source>
</evidence>
<feature type="active site" description="Proton donor/acceptor" evidence="3">
    <location>
        <position position="240"/>
    </location>
</feature>
<dbReference type="EMBL" id="BATJ01000019">
    <property type="protein sequence ID" value="GAD68747.1"/>
    <property type="molecule type" value="Genomic_DNA"/>
</dbReference>
<evidence type="ECO:0000259" key="4">
    <source>
        <dbReference type="Pfam" id="PF01261"/>
    </source>
</evidence>
<dbReference type="FunFam" id="3.20.20.150:FF:000007">
    <property type="entry name" value="Hydroxypyruvate isomerase"/>
    <property type="match status" value="1"/>
</dbReference>
<dbReference type="NCBIfam" id="NF043033">
    <property type="entry name" value="OxoTetrIsom"/>
    <property type="match status" value="1"/>
</dbReference>
<evidence type="ECO:0000256" key="1">
    <source>
        <dbReference type="ARBA" id="ARBA00023235"/>
    </source>
</evidence>